<evidence type="ECO:0000313" key="5">
    <source>
        <dbReference type="Proteomes" id="UP001469553"/>
    </source>
</evidence>
<dbReference type="PANTHER" id="PTHR11422">
    <property type="entry name" value="T-CELL SURFACE GLYCOPROTEIN CD4"/>
    <property type="match status" value="1"/>
</dbReference>
<protein>
    <recommendedName>
        <fullName evidence="3">Ig-like domain-containing protein</fullName>
    </recommendedName>
</protein>
<feature type="signal peptide" evidence="2">
    <location>
        <begin position="1"/>
        <end position="24"/>
    </location>
</feature>
<dbReference type="PROSITE" id="PS50835">
    <property type="entry name" value="IG_LIKE"/>
    <property type="match status" value="2"/>
</dbReference>
<evidence type="ECO:0000259" key="3">
    <source>
        <dbReference type="PROSITE" id="PS50835"/>
    </source>
</evidence>
<keyword evidence="2" id="KW-0732">Signal</keyword>
<feature type="chain" id="PRO_5045453414" description="Ig-like domain-containing protein" evidence="2">
    <location>
        <begin position="25"/>
        <end position="261"/>
    </location>
</feature>
<dbReference type="EMBL" id="JAHRIP010088255">
    <property type="protein sequence ID" value="MEQ2316217.1"/>
    <property type="molecule type" value="Genomic_DNA"/>
</dbReference>
<feature type="transmembrane region" description="Helical" evidence="1">
    <location>
        <begin position="197"/>
        <end position="221"/>
    </location>
</feature>
<keyword evidence="1" id="KW-0812">Transmembrane</keyword>
<feature type="domain" description="Ig-like" evidence="3">
    <location>
        <begin position="32"/>
        <end position="96"/>
    </location>
</feature>
<proteinExistence type="predicted"/>
<dbReference type="PANTHER" id="PTHR11422:SF5">
    <property type="entry name" value="DIVERSE IMMUNOGLOBULIN DOMAIN-CONTAINING PROTEIN 1.1 ISOFORM X1-RELATED"/>
    <property type="match status" value="1"/>
</dbReference>
<name>A0ABV1ADR4_9TELE</name>
<organism evidence="4 5">
    <name type="scientific">Ameca splendens</name>
    <dbReference type="NCBI Taxonomy" id="208324"/>
    <lineage>
        <taxon>Eukaryota</taxon>
        <taxon>Metazoa</taxon>
        <taxon>Chordata</taxon>
        <taxon>Craniata</taxon>
        <taxon>Vertebrata</taxon>
        <taxon>Euteleostomi</taxon>
        <taxon>Actinopterygii</taxon>
        <taxon>Neopterygii</taxon>
        <taxon>Teleostei</taxon>
        <taxon>Neoteleostei</taxon>
        <taxon>Acanthomorphata</taxon>
        <taxon>Ovalentaria</taxon>
        <taxon>Atherinomorphae</taxon>
        <taxon>Cyprinodontiformes</taxon>
        <taxon>Goodeidae</taxon>
        <taxon>Ameca</taxon>
    </lineage>
</organism>
<dbReference type="InterPro" id="IPR007110">
    <property type="entry name" value="Ig-like_dom"/>
</dbReference>
<dbReference type="SUPFAM" id="SSF48726">
    <property type="entry name" value="Immunoglobulin"/>
    <property type="match status" value="2"/>
</dbReference>
<reference evidence="4 5" key="1">
    <citation type="submission" date="2021-06" db="EMBL/GenBank/DDBJ databases">
        <authorList>
            <person name="Palmer J.M."/>
        </authorList>
    </citation>
    <scope>NUCLEOTIDE SEQUENCE [LARGE SCALE GENOMIC DNA]</scope>
    <source>
        <strain evidence="4 5">AS_MEX2019</strain>
        <tissue evidence="4">Muscle</tissue>
    </source>
</reference>
<keyword evidence="1" id="KW-1133">Transmembrane helix</keyword>
<feature type="domain" description="Ig-like" evidence="3">
    <location>
        <begin position="108"/>
        <end position="180"/>
    </location>
</feature>
<dbReference type="InterPro" id="IPR036179">
    <property type="entry name" value="Ig-like_dom_sf"/>
</dbReference>
<evidence type="ECO:0000313" key="4">
    <source>
        <dbReference type="EMBL" id="MEQ2316217.1"/>
    </source>
</evidence>
<dbReference type="Proteomes" id="UP001469553">
    <property type="component" value="Unassembled WGS sequence"/>
</dbReference>
<gene>
    <name evidence="4" type="ORF">AMECASPLE_030383</name>
</gene>
<comment type="caution">
    <text evidence="4">The sequence shown here is derived from an EMBL/GenBank/DDBJ whole genome shotgun (WGS) entry which is preliminary data.</text>
</comment>
<dbReference type="InterPro" id="IPR003597">
    <property type="entry name" value="Ig_C1-set"/>
</dbReference>
<accession>A0ABV1ADR4</accession>
<sequence>MATFRWIQMSLFLMLVLQFTASTGTQLAFFIVRPGDEVTLPCGNRTDYPDDFVSTEWLFSASRSPETEMLTVTVEDVGFYTCRQNVSGKQQDADIFLSVIDMAEQIINDEVTLNCYVLQYEDCRHEVEWLYEGKEEIFSHMESSTHSCSDTVIFPTSKLQQTSSESLTCKVTNTYNQKVQLFPFKHPSSVKKADLPYFLRGIIVCVGLAILIITVVILNIWTKTKGKKSQMNEDIRLNDKEDESIEMYENVKELSASVSLH</sequence>
<keyword evidence="5" id="KW-1185">Reference proteome</keyword>
<evidence type="ECO:0000256" key="1">
    <source>
        <dbReference type="SAM" id="Phobius"/>
    </source>
</evidence>
<dbReference type="Pfam" id="PF07654">
    <property type="entry name" value="C1-set"/>
    <property type="match status" value="1"/>
</dbReference>
<keyword evidence="1" id="KW-0472">Membrane</keyword>
<evidence type="ECO:0000256" key="2">
    <source>
        <dbReference type="SAM" id="SignalP"/>
    </source>
</evidence>